<accession>A0A937XBH5</accession>
<sequence>MTTDLISPDLKVALRRLRLGPLLDTLPERLALARQQKMPHQDFLLLILSDEGARRDSRATQVRAQKAHLDPAMQLEAWDPTARVTYDRELLNELASLRFIDAHANAIIVGPVGVGKTFVAHALGHIACRHGHSVLALRADRMLKTLKHSRLDNSYEVELRKLLGVDLLIIDDFALDAMDATESRDIYEIMIERHRAGSMVVTSNRGPDEWLATFADPVRAQSAIDRFTSMAYDLQIEGESYRGRLKPGRPHTAGQKGGE</sequence>
<dbReference type="InterPro" id="IPR027417">
    <property type="entry name" value="P-loop_NTPase"/>
</dbReference>
<dbReference type="PIRSF" id="PIRSF003073">
    <property type="entry name" value="DNAC_TnpB_IstB"/>
    <property type="match status" value="1"/>
</dbReference>
<keyword evidence="2" id="KW-0547">Nucleotide-binding</keyword>
<comment type="caution">
    <text evidence="2">The sequence shown here is derived from an EMBL/GenBank/DDBJ whole genome shotgun (WGS) entry which is preliminary data.</text>
</comment>
<protein>
    <submittedName>
        <fullName evidence="2">ATP-binding protein</fullName>
    </submittedName>
</protein>
<evidence type="ECO:0000313" key="2">
    <source>
        <dbReference type="EMBL" id="MBM3317544.1"/>
    </source>
</evidence>
<dbReference type="CDD" id="cd00009">
    <property type="entry name" value="AAA"/>
    <property type="match status" value="1"/>
</dbReference>
<evidence type="ECO:0000259" key="1">
    <source>
        <dbReference type="Pfam" id="PF01695"/>
    </source>
</evidence>
<evidence type="ECO:0000313" key="3">
    <source>
        <dbReference type="Proteomes" id="UP000748308"/>
    </source>
</evidence>
<dbReference type="PANTHER" id="PTHR30050:SF4">
    <property type="entry name" value="ATP-BINDING PROTEIN RV3427C IN INSERTION SEQUENCE-RELATED"/>
    <property type="match status" value="1"/>
</dbReference>
<dbReference type="Proteomes" id="UP000748308">
    <property type="component" value="Unassembled WGS sequence"/>
</dbReference>
<dbReference type="EMBL" id="VGIY01000140">
    <property type="protein sequence ID" value="MBM3317544.1"/>
    <property type="molecule type" value="Genomic_DNA"/>
</dbReference>
<reference evidence="2" key="1">
    <citation type="submission" date="2019-03" db="EMBL/GenBank/DDBJ databases">
        <title>Lake Tanganyika Metagenome-Assembled Genomes (MAGs).</title>
        <authorList>
            <person name="Tran P."/>
        </authorList>
    </citation>
    <scope>NUCLEOTIDE SEQUENCE</scope>
    <source>
        <strain evidence="2">M_DeepCast_400m_m2_100</strain>
    </source>
</reference>
<dbReference type="GO" id="GO:0006260">
    <property type="term" value="P:DNA replication"/>
    <property type="evidence" value="ECO:0007669"/>
    <property type="project" value="TreeGrafter"/>
</dbReference>
<keyword evidence="2" id="KW-0067">ATP-binding</keyword>
<feature type="domain" description="IstB-like ATP-binding" evidence="1">
    <location>
        <begin position="14"/>
        <end position="245"/>
    </location>
</feature>
<dbReference type="Pfam" id="PF01695">
    <property type="entry name" value="IstB_IS21"/>
    <property type="match status" value="1"/>
</dbReference>
<gene>
    <name evidence="2" type="ORF">FJY75_06785</name>
</gene>
<dbReference type="GO" id="GO:0005524">
    <property type="term" value="F:ATP binding"/>
    <property type="evidence" value="ECO:0007669"/>
    <property type="project" value="UniProtKB-KW"/>
</dbReference>
<dbReference type="AlphaFoldDB" id="A0A937XBH5"/>
<dbReference type="InterPro" id="IPR028350">
    <property type="entry name" value="DNAC/IstB-like"/>
</dbReference>
<organism evidence="2 3">
    <name type="scientific">Eiseniibacteriota bacterium</name>
    <dbReference type="NCBI Taxonomy" id="2212470"/>
    <lineage>
        <taxon>Bacteria</taxon>
        <taxon>Candidatus Eiseniibacteriota</taxon>
    </lineage>
</organism>
<dbReference type="PANTHER" id="PTHR30050">
    <property type="entry name" value="CHROMOSOMAL REPLICATION INITIATOR PROTEIN DNAA"/>
    <property type="match status" value="1"/>
</dbReference>
<dbReference type="Gene3D" id="3.40.50.300">
    <property type="entry name" value="P-loop containing nucleotide triphosphate hydrolases"/>
    <property type="match status" value="1"/>
</dbReference>
<dbReference type="InterPro" id="IPR002611">
    <property type="entry name" value="IstB_ATP-bd"/>
</dbReference>
<dbReference type="SUPFAM" id="SSF52540">
    <property type="entry name" value="P-loop containing nucleoside triphosphate hydrolases"/>
    <property type="match status" value="1"/>
</dbReference>
<name>A0A937XBH5_UNCEI</name>
<proteinExistence type="predicted"/>